<evidence type="ECO:0000313" key="3">
    <source>
        <dbReference type="Proteomes" id="UP000807159"/>
    </source>
</evidence>
<keyword evidence="1" id="KW-0812">Transmembrane</keyword>
<proteinExistence type="predicted"/>
<comment type="caution">
    <text evidence="2">The sequence shown here is derived from an EMBL/GenBank/DDBJ whole genome shotgun (WGS) entry which is preliminary data.</text>
</comment>
<sequence length="283" mass="30371">MKPNLLTADSFLIFNSLTLLSRNSIPFPRNSIPHPNHFLSIVSPHANSSKHSRLLPICSSSNPARKQSSPANEESLNSNVEVLGGDELERNLNVEVANPVVPSYVQSWTKLSLSDQAFFLLSFIALTTSIAFTSLVAASVPTLYAVGRAATSLSKLADTAREELPSTLAAIRLSGMEISDLTLELSDLSQDITDGVNKSAQAVQAAEAGIRQIGTLAHQHTISMIQERASLPIISLQPAVAGAAKKTSRAVGQATKTIMNIISRGEFNTEEKEDGSRIDRVEI</sequence>
<feature type="transmembrane region" description="Helical" evidence="1">
    <location>
        <begin position="117"/>
        <end position="146"/>
    </location>
</feature>
<keyword evidence="3" id="KW-1185">Reference proteome</keyword>
<protein>
    <submittedName>
        <fullName evidence="2">Uncharacterized protein</fullName>
    </submittedName>
</protein>
<gene>
    <name evidence="2" type="ORF">H0E87_031210</name>
</gene>
<keyword evidence="1" id="KW-1133">Transmembrane helix</keyword>
<dbReference type="AlphaFoldDB" id="A0A8T2WK69"/>
<dbReference type="Proteomes" id="UP000807159">
    <property type="component" value="Chromosome 19"/>
</dbReference>
<reference evidence="2" key="1">
    <citation type="journal article" date="2021" name="J. Hered.">
        <title>Genome Assembly of Salicaceae Populus deltoides (Eastern Cottonwood) I-69 Based on Nanopore Sequencing and Hi-C Technologies.</title>
        <authorList>
            <person name="Bai S."/>
            <person name="Wu H."/>
            <person name="Zhang J."/>
            <person name="Pan Z."/>
            <person name="Zhao W."/>
            <person name="Li Z."/>
            <person name="Tong C."/>
        </authorList>
    </citation>
    <scope>NUCLEOTIDE SEQUENCE</scope>
    <source>
        <tissue evidence="2">Leaf</tissue>
    </source>
</reference>
<evidence type="ECO:0000313" key="2">
    <source>
        <dbReference type="EMBL" id="KAH8481170.1"/>
    </source>
</evidence>
<accession>A0A8T2WK69</accession>
<evidence type="ECO:0000256" key="1">
    <source>
        <dbReference type="SAM" id="Phobius"/>
    </source>
</evidence>
<organism evidence="2 3">
    <name type="scientific">Populus deltoides</name>
    <name type="common">Eastern poplar</name>
    <name type="synonym">Eastern cottonwood</name>
    <dbReference type="NCBI Taxonomy" id="3696"/>
    <lineage>
        <taxon>Eukaryota</taxon>
        <taxon>Viridiplantae</taxon>
        <taxon>Streptophyta</taxon>
        <taxon>Embryophyta</taxon>
        <taxon>Tracheophyta</taxon>
        <taxon>Spermatophyta</taxon>
        <taxon>Magnoliopsida</taxon>
        <taxon>eudicotyledons</taxon>
        <taxon>Gunneridae</taxon>
        <taxon>Pentapetalae</taxon>
        <taxon>rosids</taxon>
        <taxon>fabids</taxon>
        <taxon>Malpighiales</taxon>
        <taxon>Salicaceae</taxon>
        <taxon>Saliceae</taxon>
        <taxon>Populus</taxon>
    </lineage>
</organism>
<dbReference type="PANTHER" id="PTHR33825">
    <property type="entry name" value="CHITINASE-LIKE PROTEIN"/>
    <property type="match status" value="1"/>
</dbReference>
<keyword evidence="1" id="KW-0472">Membrane</keyword>
<dbReference type="EMBL" id="JACEGQ020000019">
    <property type="protein sequence ID" value="KAH8481170.1"/>
    <property type="molecule type" value="Genomic_DNA"/>
</dbReference>
<name>A0A8T2WK69_POPDE</name>
<dbReference type="PANTHER" id="PTHR33825:SF14">
    <property type="entry name" value="CHITINASE-LIKE PROTEIN"/>
    <property type="match status" value="1"/>
</dbReference>